<reference evidence="4" key="2">
    <citation type="submission" date="2025-08" db="UniProtKB">
        <authorList>
            <consortium name="RefSeq"/>
        </authorList>
    </citation>
    <scope>IDENTIFICATION</scope>
    <source>
        <tissue evidence="4">Leaf</tissue>
    </source>
</reference>
<feature type="compositionally biased region" description="Low complexity" evidence="2">
    <location>
        <begin position="78"/>
        <end position="87"/>
    </location>
</feature>
<dbReference type="OrthoDB" id="660305at2759"/>
<feature type="region of interest" description="Disordered" evidence="2">
    <location>
        <begin position="390"/>
        <end position="418"/>
    </location>
</feature>
<evidence type="ECO:0000313" key="3">
    <source>
        <dbReference type="Proteomes" id="UP000515123"/>
    </source>
</evidence>
<evidence type="ECO:0000313" key="4">
    <source>
        <dbReference type="RefSeq" id="XP_020102231.1"/>
    </source>
</evidence>
<accession>A0A6P5G0T5</accession>
<dbReference type="GeneID" id="109719825"/>
<gene>
    <name evidence="4" type="primary">LOC109719825</name>
</gene>
<name>A0A6P5G0T5_ANACO</name>
<feature type="compositionally biased region" description="Polar residues" evidence="2">
    <location>
        <begin position="1"/>
        <end position="24"/>
    </location>
</feature>
<dbReference type="RefSeq" id="XP_020102231.1">
    <property type="nucleotide sequence ID" value="XM_020246642.1"/>
</dbReference>
<dbReference type="Proteomes" id="UP000515123">
    <property type="component" value="Linkage group 13"/>
</dbReference>
<evidence type="ECO:0000256" key="2">
    <source>
        <dbReference type="SAM" id="MobiDB-lite"/>
    </source>
</evidence>
<feature type="region of interest" description="Disordered" evidence="2">
    <location>
        <begin position="1"/>
        <end position="165"/>
    </location>
</feature>
<evidence type="ECO:0000256" key="1">
    <source>
        <dbReference type="SAM" id="Coils"/>
    </source>
</evidence>
<keyword evidence="3" id="KW-1185">Reference proteome</keyword>
<feature type="region of interest" description="Disordered" evidence="2">
    <location>
        <begin position="180"/>
        <end position="208"/>
    </location>
</feature>
<dbReference type="AlphaFoldDB" id="A0A6P5G0T5"/>
<feature type="compositionally biased region" description="Polar residues" evidence="2">
    <location>
        <begin position="156"/>
        <end position="165"/>
    </location>
</feature>
<keyword evidence="1" id="KW-0175">Coiled coil</keyword>
<feature type="compositionally biased region" description="Polar residues" evidence="2">
    <location>
        <begin position="395"/>
        <end position="410"/>
    </location>
</feature>
<proteinExistence type="predicted"/>
<protein>
    <submittedName>
        <fullName evidence="4">Uncharacterized protein LOC109719825 isoform X1</fullName>
    </submittedName>
</protein>
<feature type="coiled-coil region" evidence="1">
    <location>
        <begin position="280"/>
        <end position="307"/>
    </location>
</feature>
<dbReference type="PANTHER" id="PTHR34466:SF3">
    <property type="entry name" value="OS11G0129800 PROTEIN"/>
    <property type="match status" value="1"/>
</dbReference>
<reference evidence="3" key="1">
    <citation type="journal article" date="2015" name="Nat. Genet.">
        <title>The pineapple genome and the evolution of CAM photosynthesis.</title>
        <authorList>
            <person name="Ming R."/>
            <person name="VanBuren R."/>
            <person name="Wai C.M."/>
            <person name="Tang H."/>
            <person name="Schatz M.C."/>
            <person name="Bowers J.E."/>
            <person name="Lyons E."/>
            <person name="Wang M.L."/>
            <person name="Chen J."/>
            <person name="Biggers E."/>
            <person name="Zhang J."/>
            <person name="Huang L."/>
            <person name="Zhang L."/>
            <person name="Miao W."/>
            <person name="Zhang J."/>
            <person name="Ye Z."/>
            <person name="Miao C."/>
            <person name="Lin Z."/>
            <person name="Wang H."/>
            <person name="Zhou H."/>
            <person name="Yim W.C."/>
            <person name="Priest H.D."/>
            <person name="Zheng C."/>
            <person name="Woodhouse M."/>
            <person name="Edger P.P."/>
            <person name="Guyot R."/>
            <person name="Guo H.B."/>
            <person name="Guo H."/>
            <person name="Zheng G."/>
            <person name="Singh R."/>
            <person name="Sharma A."/>
            <person name="Min X."/>
            <person name="Zheng Y."/>
            <person name="Lee H."/>
            <person name="Gurtowski J."/>
            <person name="Sedlazeck F.J."/>
            <person name="Harkess A."/>
            <person name="McKain M.R."/>
            <person name="Liao Z."/>
            <person name="Fang J."/>
            <person name="Liu J."/>
            <person name="Zhang X."/>
            <person name="Zhang Q."/>
            <person name="Hu W."/>
            <person name="Qin Y."/>
            <person name="Wang K."/>
            <person name="Chen L.Y."/>
            <person name="Shirley N."/>
            <person name="Lin Y.R."/>
            <person name="Liu L.Y."/>
            <person name="Hernandez A.G."/>
            <person name="Wright C.L."/>
            <person name="Bulone V."/>
            <person name="Tuskan G.A."/>
            <person name="Heath K."/>
            <person name="Zee F."/>
            <person name="Moore P.H."/>
            <person name="Sunkar R."/>
            <person name="Leebens-Mack J.H."/>
            <person name="Mockler T."/>
            <person name="Bennetzen J.L."/>
            <person name="Freeling M."/>
            <person name="Sankoff D."/>
            <person name="Paterson A.H."/>
            <person name="Zhu X."/>
            <person name="Yang X."/>
            <person name="Smith J.A."/>
            <person name="Cushman J.C."/>
            <person name="Paull R.E."/>
            <person name="Yu Q."/>
        </authorList>
    </citation>
    <scope>NUCLEOTIDE SEQUENCE [LARGE SCALE GENOMIC DNA]</scope>
    <source>
        <strain evidence="3">cv. F153</strain>
    </source>
</reference>
<organism evidence="3 4">
    <name type="scientific">Ananas comosus</name>
    <name type="common">Pineapple</name>
    <name type="synonym">Ananas ananas</name>
    <dbReference type="NCBI Taxonomy" id="4615"/>
    <lineage>
        <taxon>Eukaryota</taxon>
        <taxon>Viridiplantae</taxon>
        <taxon>Streptophyta</taxon>
        <taxon>Embryophyta</taxon>
        <taxon>Tracheophyta</taxon>
        <taxon>Spermatophyta</taxon>
        <taxon>Magnoliopsida</taxon>
        <taxon>Liliopsida</taxon>
        <taxon>Poales</taxon>
        <taxon>Bromeliaceae</taxon>
        <taxon>Bromelioideae</taxon>
        <taxon>Ananas</taxon>
    </lineage>
</organism>
<dbReference type="PANTHER" id="PTHR34466">
    <property type="entry name" value="OS11G0129800 PROTEIN"/>
    <property type="match status" value="1"/>
</dbReference>
<sequence length="516" mass="57412">MAVSAFRSTSKRGSNASPSRSAFSPSKEPVLADSRERIPPRRSRSVSAAPRRCPDSSPTPPAVSEYSNTRNNPLFGCPSSSSSSSPESESRVGTANGGIEASSSSSRRGRPVSKEESGNRRIRSVSRGHYGYSEQSGVEHGYRSSSSVRDKEIDQKANNGFSLSEPNRKLETWTSRHLVSDSSDASSSCTRGRHWEDGVSTSCSSEEATNRNNGHYFHDAESGDIYEIIRPEVPHAISEIRDDFENAIQRTSPATTAAKNIIDIPLELNHGEIELVSNIRREYATKLEQTQERARKLRADLAVEEQREQELSRILKDILPVQKSSETCRGRPKRKASVERVKMSRRLAEEAMNYFEECVSISTFDSSDLSSLEDPQPCSVDGIQPMGNSRFFHSEGSTISASHFPGNQPNPHEDSDNQTQCSITVTDLDTPRSGKSRFSFSHQSDQDFEVHDIRNYIKKFEKDISKEHKENVKVRSSYNSDDYVSTNSAESLLSDVVILKNRIESGGLLLCNIRIF</sequence>
<feature type="compositionally biased region" description="Polar residues" evidence="2">
    <location>
        <begin position="199"/>
        <end position="208"/>
    </location>
</feature>